<feature type="active site" description="Proton acceptor" evidence="8">
    <location>
        <position position="209"/>
    </location>
</feature>
<evidence type="ECO:0000256" key="3">
    <source>
        <dbReference type="ARBA" id="ARBA00013080"/>
    </source>
</evidence>
<evidence type="ECO:0000256" key="2">
    <source>
        <dbReference type="ARBA" id="ARBA00010219"/>
    </source>
</evidence>
<dbReference type="PANTHER" id="PTHR31689:SF0">
    <property type="entry name" value="DIAMINOPIMELATE EPIMERASE"/>
    <property type="match status" value="1"/>
</dbReference>
<evidence type="ECO:0000256" key="4">
    <source>
        <dbReference type="ARBA" id="ARBA00022605"/>
    </source>
</evidence>
<feature type="binding site" evidence="8">
    <location>
        <begin position="199"/>
        <end position="200"/>
    </location>
    <ligand>
        <name>substrate</name>
    </ligand>
</feature>
<gene>
    <name evidence="8 10" type="primary">dapF</name>
    <name evidence="10" type="ORF">MAMT_01147</name>
</gene>
<keyword evidence="6 8" id="KW-0413">Isomerase</keyword>
<comment type="subunit">
    <text evidence="8">Homodimer.</text>
</comment>
<dbReference type="EC" id="5.1.1.7" evidence="3 8"/>
<dbReference type="EMBL" id="CABFVA020000065">
    <property type="protein sequence ID" value="VVM06349.1"/>
    <property type="molecule type" value="Genomic_DNA"/>
</dbReference>
<evidence type="ECO:0000256" key="9">
    <source>
        <dbReference type="PROSITE-ProRule" id="PRU10125"/>
    </source>
</evidence>
<organism evidence="10 11">
    <name type="scientific">Methylacidimicrobium tartarophylax</name>
    <dbReference type="NCBI Taxonomy" id="1041768"/>
    <lineage>
        <taxon>Bacteria</taxon>
        <taxon>Pseudomonadati</taxon>
        <taxon>Verrucomicrobiota</taxon>
        <taxon>Methylacidimicrobium</taxon>
    </lineage>
</organism>
<dbReference type="GO" id="GO:0008837">
    <property type="term" value="F:diaminopimelate epimerase activity"/>
    <property type="evidence" value="ECO:0007669"/>
    <property type="project" value="UniProtKB-UniRule"/>
</dbReference>
<dbReference type="HAMAP" id="MF_00197">
    <property type="entry name" value="DAP_epimerase"/>
    <property type="match status" value="1"/>
</dbReference>
<keyword evidence="4 8" id="KW-0028">Amino-acid biosynthesis</keyword>
<feature type="active site" evidence="9">
    <location>
        <position position="74"/>
    </location>
</feature>
<dbReference type="RefSeq" id="WP_142660002.1">
    <property type="nucleotide sequence ID" value="NZ_CABFVA020000065.1"/>
</dbReference>
<dbReference type="Pfam" id="PF01678">
    <property type="entry name" value="DAP_epimerase"/>
    <property type="match status" value="2"/>
</dbReference>
<feature type="binding site" evidence="8">
    <location>
        <position position="181"/>
    </location>
    <ligand>
        <name>substrate</name>
    </ligand>
</feature>
<comment type="caution">
    <text evidence="8">Lacks conserved residue(s) required for the propagation of feature annotation.</text>
</comment>
<comment type="subcellular location">
    <subcellularLocation>
        <location evidence="8">Cytoplasm</location>
    </subcellularLocation>
</comment>
<evidence type="ECO:0000256" key="8">
    <source>
        <dbReference type="HAMAP-Rule" id="MF_00197"/>
    </source>
</evidence>
<evidence type="ECO:0000313" key="10">
    <source>
        <dbReference type="EMBL" id="VVM06349.1"/>
    </source>
</evidence>
<dbReference type="SUPFAM" id="SSF54506">
    <property type="entry name" value="Diaminopimelate epimerase-like"/>
    <property type="match status" value="2"/>
</dbReference>
<accession>A0A5E6MAX6</accession>
<comment type="similarity">
    <text evidence="2 8">Belongs to the diaminopimelate epimerase family.</text>
</comment>
<dbReference type="NCBIfam" id="TIGR00652">
    <property type="entry name" value="DapF"/>
    <property type="match status" value="1"/>
</dbReference>
<feature type="binding site" evidence="8">
    <location>
        <position position="13"/>
    </location>
    <ligand>
        <name>substrate</name>
    </ligand>
</feature>
<proteinExistence type="inferred from homology"/>
<dbReference type="GO" id="GO:0005829">
    <property type="term" value="C:cytosol"/>
    <property type="evidence" value="ECO:0007669"/>
    <property type="project" value="TreeGrafter"/>
</dbReference>
<evidence type="ECO:0000313" key="11">
    <source>
        <dbReference type="Proteomes" id="UP000334923"/>
    </source>
</evidence>
<keyword evidence="5 8" id="KW-0457">Lysine biosynthesis</keyword>
<reference evidence="10 11" key="1">
    <citation type="submission" date="2019-09" db="EMBL/GenBank/DDBJ databases">
        <authorList>
            <person name="Cremers G."/>
        </authorList>
    </citation>
    <scope>NUCLEOTIDE SEQUENCE [LARGE SCALE GENOMIC DNA]</scope>
    <source>
        <strain evidence="10">4A</strain>
    </source>
</reference>
<feature type="binding site" evidence="8">
    <location>
        <position position="65"/>
    </location>
    <ligand>
        <name>substrate</name>
    </ligand>
</feature>
<evidence type="ECO:0000256" key="5">
    <source>
        <dbReference type="ARBA" id="ARBA00023154"/>
    </source>
</evidence>
<dbReference type="Proteomes" id="UP000334923">
    <property type="component" value="Unassembled WGS sequence"/>
</dbReference>
<keyword evidence="11" id="KW-1185">Reference proteome</keyword>
<keyword evidence="8" id="KW-0963">Cytoplasm</keyword>
<protein>
    <recommendedName>
        <fullName evidence="3 8">Diaminopimelate epimerase</fullName>
        <shortName evidence="8">DAP epimerase</shortName>
        <ecNumber evidence="3 8">5.1.1.7</ecNumber>
    </recommendedName>
    <alternativeName>
        <fullName evidence="8">PLP-independent amino acid racemase</fullName>
    </alternativeName>
</protein>
<feature type="site" description="Could be important to modulate the pK values of the two catalytic cysteine residues" evidence="8">
    <location>
        <position position="149"/>
    </location>
</feature>
<feature type="site" description="Could be important to modulate the pK values of the two catalytic cysteine residues" evidence="8">
    <location>
        <position position="199"/>
    </location>
</feature>
<sequence length="272" mass="29543">MKLHFTKMTGAGNDFVLVDNRDGRFPFRPEEIARLCDRHFGIGADGMLVAEKDGAEDRIRMRYYNSDGGEASLCGNGARCFARFLQSLLKGKEGDRVSFLTGAGPVDAWFSGEEVSISMPDPGAARLRQLVATRHGPLEVHWIHTGVPHLVVFVQSVEGIDVEELGRELRWLPDFAPEGANADFVELLGSDRIAVRTYERGVEAETLACGTGVTASALVSHLVKGLVSPVSVLVRSGDCLGVRFEPTGDGFRGVRLQGPAIMVFTGEVEVRK</sequence>
<dbReference type="PROSITE" id="PS01326">
    <property type="entry name" value="DAP_EPIMERASE"/>
    <property type="match status" value="1"/>
</dbReference>
<comment type="function">
    <text evidence="8">Catalyzes the stereoinversion of LL-2,6-diaminopimelate (L,L-DAP) to meso-diaminopimelate (meso-DAP), a precursor of L-lysine and an essential component of the bacterial peptidoglycan.</text>
</comment>
<dbReference type="Gene3D" id="3.10.310.10">
    <property type="entry name" value="Diaminopimelate Epimerase, Chain A, domain 1"/>
    <property type="match status" value="2"/>
</dbReference>
<comment type="catalytic activity">
    <reaction evidence="7 8">
        <text>(2S,6S)-2,6-diaminopimelate = meso-2,6-diaminopimelate</text>
        <dbReference type="Rhea" id="RHEA:15393"/>
        <dbReference type="ChEBI" id="CHEBI:57609"/>
        <dbReference type="ChEBI" id="CHEBI:57791"/>
        <dbReference type="EC" id="5.1.1.7"/>
    </reaction>
</comment>
<dbReference type="InterPro" id="IPR018510">
    <property type="entry name" value="DAP_epimerase_AS"/>
</dbReference>
<evidence type="ECO:0000256" key="1">
    <source>
        <dbReference type="ARBA" id="ARBA00005196"/>
    </source>
</evidence>
<evidence type="ECO:0000256" key="6">
    <source>
        <dbReference type="ARBA" id="ARBA00023235"/>
    </source>
</evidence>
<dbReference type="InterPro" id="IPR001653">
    <property type="entry name" value="DAP_epimerase_DapF"/>
</dbReference>
<dbReference type="PANTHER" id="PTHR31689">
    <property type="entry name" value="DIAMINOPIMELATE EPIMERASE, CHLOROPLASTIC"/>
    <property type="match status" value="1"/>
</dbReference>
<comment type="pathway">
    <text evidence="1 8">Amino-acid biosynthesis; L-lysine biosynthesis via DAP pathway; DL-2,6-diaminopimelate from LL-2,6-diaminopimelate: step 1/1.</text>
</comment>
<evidence type="ECO:0000256" key="7">
    <source>
        <dbReference type="ARBA" id="ARBA00051712"/>
    </source>
</evidence>
<feature type="active site" description="Proton donor" evidence="8">
    <location>
        <position position="74"/>
    </location>
</feature>
<dbReference type="UniPathway" id="UPA00034">
    <property type="reaction ID" value="UER00025"/>
</dbReference>
<dbReference type="AlphaFoldDB" id="A0A5E6MAX6"/>
<feature type="binding site" evidence="8">
    <location>
        <begin position="210"/>
        <end position="211"/>
    </location>
    <ligand>
        <name>substrate</name>
    </ligand>
</feature>
<dbReference type="OrthoDB" id="9805408at2"/>
<name>A0A5E6MAX6_9BACT</name>
<feature type="binding site" evidence="8">
    <location>
        <begin position="75"/>
        <end position="76"/>
    </location>
    <ligand>
        <name>substrate</name>
    </ligand>
</feature>
<dbReference type="GO" id="GO:0009089">
    <property type="term" value="P:lysine biosynthetic process via diaminopimelate"/>
    <property type="evidence" value="ECO:0007669"/>
    <property type="project" value="UniProtKB-UniRule"/>
</dbReference>